<dbReference type="Pfam" id="PF13460">
    <property type="entry name" value="NAD_binding_10"/>
    <property type="match status" value="1"/>
</dbReference>
<dbReference type="InterPro" id="IPR036291">
    <property type="entry name" value="NAD(P)-bd_dom_sf"/>
</dbReference>
<dbReference type="Gene3D" id="3.90.25.10">
    <property type="entry name" value="UDP-galactose 4-epimerase, domain 1"/>
    <property type="match status" value="1"/>
</dbReference>
<dbReference type="InterPro" id="IPR016040">
    <property type="entry name" value="NAD(P)-bd_dom"/>
</dbReference>
<evidence type="ECO:0000259" key="1">
    <source>
        <dbReference type="Pfam" id="PF13460"/>
    </source>
</evidence>
<reference evidence="2" key="1">
    <citation type="journal article" date="2014" name="Int. J. Syst. Evol. Microbiol.">
        <title>Complete genome sequence of Corynebacterium casei LMG S-19264T (=DSM 44701T), isolated from a smear-ripened cheese.</title>
        <authorList>
            <consortium name="US DOE Joint Genome Institute (JGI-PGF)"/>
            <person name="Walter F."/>
            <person name="Albersmeier A."/>
            <person name="Kalinowski J."/>
            <person name="Ruckert C."/>
        </authorList>
    </citation>
    <scope>NUCLEOTIDE SEQUENCE</scope>
    <source>
        <strain evidence="2">JCM 14371</strain>
    </source>
</reference>
<dbReference type="EMBL" id="BMOE01000015">
    <property type="protein sequence ID" value="GGJ86196.1"/>
    <property type="molecule type" value="Genomic_DNA"/>
</dbReference>
<dbReference type="AlphaFoldDB" id="A0A917PPF8"/>
<sequence length="279" mass="29907">MILVTAATGNVGRELVPQLLQAGQQVRAGTRHPDAASFPQGTDVVRLDFGDPGSVRAAVQGVRAVYLIVPETVDTDALTGSLKAMRDAGVGRVVLQSGFGAQDGGNPLGDAEDAVRASGLAWTILRPNWFMQNYNQMFRKGVRDRDEFAEPTGTHRTSFIDARDIAAAATATLTQAGHEGHAYDLTGPESLDRAAVAEALSAALGRHITYSAVDDDGFVAFMTGTGESDEEEARGIASIYAPIRADRTADVTPDLKRLTGRAGFTVHEFAQHYRHDWER</sequence>
<dbReference type="InterPro" id="IPR051604">
    <property type="entry name" value="Ergot_Alk_Oxidoreductase"/>
</dbReference>
<dbReference type="Gene3D" id="3.40.50.720">
    <property type="entry name" value="NAD(P)-binding Rossmann-like Domain"/>
    <property type="match status" value="1"/>
</dbReference>
<protein>
    <submittedName>
        <fullName evidence="2">NAD(P)-dependent oxidoreductase</fullName>
    </submittedName>
</protein>
<comment type="caution">
    <text evidence="2">The sequence shown here is derived from an EMBL/GenBank/DDBJ whole genome shotgun (WGS) entry which is preliminary data.</text>
</comment>
<evidence type="ECO:0000313" key="2">
    <source>
        <dbReference type="EMBL" id="GGJ86196.1"/>
    </source>
</evidence>
<dbReference type="PANTHER" id="PTHR43162:SF1">
    <property type="entry name" value="PRESTALK A DIFFERENTIATION PROTEIN A"/>
    <property type="match status" value="1"/>
</dbReference>
<feature type="domain" description="NAD(P)-binding" evidence="1">
    <location>
        <begin position="7"/>
        <end position="174"/>
    </location>
</feature>
<accession>A0A917PPF8</accession>
<dbReference type="Proteomes" id="UP000635726">
    <property type="component" value="Unassembled WGS sequence"/>
</dbReference>
<proteinExistence type="predicted"/>
<gene>
    <name evidence="2" type="ORF">GCM10008939_32600</name>
</gene>
<reference evidence="2" key="2">
    <citation type="submission" date="2020-09" db="EMBL/GenBank/DDBJ databases">
        <authorList>
            <person name="Sun Q."/>
            <person name="Ohkuma M."/>
        </authorList>
    </citation>
    <scope>NUCLEOTIDE SEQUENCE</scope>
    <source>
        <strain evidence="2">JCM 14371</strain>
    </source>
</reference>
<keyword evidence="3" id="KW-1185">Reference proteome</keyword>
<dbReference type="PANTHER" id="PTHR43162">
    <property type="match status" value="1"/>
</dbReference>
<dbReference type="SUPFAM" id="SSF51735">
    <property type="entry name" value="NAD(P)-binding Rossmann-fold domains"/>
    <property type="match status" value="1"/>
</dbReference>
<organism evidence="2 3">
    <name type="scientific">Deinococcus aquiradiocola</name>
    <dbReference type="NCBI Taxonomy" id="393059"/>
    <lineage>
        <taxon>Bacteria</taxon>
        <taxon>Thermotogati</taxon>
        <taxon>Deinococcota</taxon>
        <taxon>Deinococci</taxon>
        <taxon>Deinococcales</taxon>
        <taxon>Deinococcaceae</taxon>
        <taxon>Deinococcus</taxon>
    </lineage>
</organism>
<name>A0A917PPF8_9DEIO</name>
<evidence type="ECO:0000313" key="3">
    <source>
        <dbReference type="Proteomes" id="UP000635726"/>
    </source>
</evidence>
<dbReference type="RefSeq" id="WP_188964365.1">
    <property type="nucleotide sequence ID" value="NZ_BMOE01000015.1"/>
</dbReference>